<dbReference type="GO" id="GO:0019346">
    <property type="term" value="P:transsulfuration"/>
    <property type="evidence" value="ECO:0007669"/>
    <property type="project" value="InterPro"/>
</dbReference>
<feature type="region of interest" description="Disordered" evidence="4">
    <location>
        <begin position="172"/>
        <end position="209"/>
    </location>
</feature>
<dbReference type="InterPro" id="IPR015424">
    <property type="entry name" value="PyrdxlP-dep_Trfase"/>
</dbReference>
<dbReference type="GeneID" id="63864198"/>
<dbReference type="InterPro" id="IPR015422">
    <property type="entry name" value="PyrdxlP-dep_Trfase_small"/>
</dbReference>
<dbReference type="VEuPathDB" id="FungiDB:BO72DRAFT_467902"/>
<dbReference type="EMBL" id="KZ824638">
    <property type="protein sequence ID" value="RAK78277.1"/>
    <property type="molecule type" value="Genomic_DNA"/>
</dbReference>
<feature type="compositionally biased region" description="Basic and acidic residues" evidence="4">
    <location>
        <begin position="172"/>
        <end position="187"/>
    </location>
</feature>
<dbReference type="Pfam" id="PF01053">
    <property type="entry name" value="Cys_Met_Meta_PP"/>
    <property type="match status" value="1"/>
</dbReference>
<feature type="compositionally biased region" description="Basic and acidic residues" evidence="4">
    <location>
        <begin position="197"/>
        <end position="209"/>
    </location>
</feature>
<keyword evidence="6" id="KW-1185">Reference proteome</keyword>
<dbReference type="OrthoDB" id="10047078at2759"/>
<evidence type="ECO:0000256" key="2">
    <source>
        <dbReference type="ARBA" id="ARBA00022898"/>
    </source>
</evidence>
<proteinExistence type="inferred from homology"/>
<protein>
    <submittedName>
        <fullName evidence="5">PLP-dependent transferase</fullName>
    </submittedName>
</protein>
<dbReference type="RefSeq" id="XP_040802287.1">
    <property type="nucleotide sequence ID" value="XM_040946865.1"/>
</dbReference>
<evidence type="ECO:0000256" key="3">
    <source>
        <dbReference type="RuleBase" id="RU362118"/>
    </source>
</evidence>
<dbReference type="PANTHER" id="PTHR42699:SF1">
    <property type="entry name" value="CYSTATHIONINE GAMMA-SYNTHASE-RELATED"/>
    <property type="match status" value="1"/>
</dbReference>
<keyword evidence="2 3" id="KW-0663">Pyridoxal phosphate</keyword>
<dbReference type="Gene3D" id="3.90.1150.10">
    <property type="entry name" value="Aspartate Aminotransferase, domain 1"/>
    <property type="match status" value="1"/>
</dbReference>
<reference evidence="5 6" key="1">
    <citation type="submission" date="2018-02" db="EMBL/GenBank/DDBJ databases">
        <title>The genomes of Aspergillus section Nigri reveals drivers in fungal speciation.</title>
        <authorList>
            <consortium name="DOE Joint Genome Institute"/>
            <person name="Vesth T.C."/>
            <person name="Nybo J."/>
            <person name="Theobald S."/>
            <person name="Brandl J."/>
            <person name="Frisvad J.C."/>
            <person name="Nielsen K.F."/>
            <person name="Lyhne E.K."/>
            <person name="Kogle M.E."/>
            <person name="Kuo A."/>
            <person name="Riley R."/>
            <person name="Clum A."/>
            <person name="Nolan M."/>
            <person name="Lipzen A."/>
            <person name="Salamov A."/>
            <person name="Henrissat B."/>
            <person name="Wiebenga A."/>
            <person name="De vries R.P."/>
            <person name="Grigoriev I.V."/>
            <person name="Mortensen U.H."/>
            <person name="Andersen M.R."/>
            <person name="Baker S.E."/>
        </authorList>
    </citation>
    <scope>NUCLEOTIDE SEQUENCE [LARGE SCALE GENOMIC DNA]</scope>
    <source>
        <strain evidence="5 6">CBS 313.89</strain>
    </source>
</reference>
<dbReference type="InterPro" id="IPR000277">
    <property type="entry name" value="Cys/Met-Metab_PyrdxlP-dep_enz"/>
</dbReference>
<dbReference type="Gene3D" id="3.40.640.10">
    <property type="entry name" value="Type I PLP-dependent aspartate aminotransferase-like (Major domain)"/>
    <property type="match status" value="1"/>
</dbReference>
<dbReference type="AlphaFoldDB" id="A0A8G1RQA3"/>
<comment type="cofactor">
    <cofactor evidence="1 3">
        <name>pyridoxal 5'-phosphate</name>
        <dbReference type="ChEBI" id="CHEBI:597326"/>
    </cofactor>
</comment>
<evidence type="ECO:0000313" key="5">
    <source>
        <dbReference type="EMBL" id="RAK78277.1"/>
    </source>
</evidence>
<gene>
    <name evidence="5" type="ORF">BO72DRAFT_467902</name>
</gene>
<accession>A0A8G1RQA3</accession>
<dbReference type="InterPro" id="IPR051750">
    <property type="entry name" value="Trans-sulfuration_enzymes"/>
</dbReference>
<dbReference type="GO" id="GO:0003962">
    <property type="term" value="F:cystathionine gamma-synthase activity"/>
    <property type="evidence" value="ECO:0007669"/>
    <property type="project" value="TreeGrafter"/>
</dbReference>
<dbReference type="InterPro" id="IPR015421">
    <property type="entry name" value="PyrdxlP-dep_Trfase_major"/>
</dbReference>
<dbReference type="SUPFAM" id="SSF53383">
    <property type="entry name" value="PLP-dependent transferases"/>
    <property type="match status" value="1"/>
</dbReference>
<organism evidence="5 6">
    <name type="scientific">Aspergillus fijiensis CBS 313.89</name>
    <dbReference type="NCBI Taxonomy" id="1448319"/>
    <lineage>
        <taxon>Eukaryota</taxon>
        <taxon>Fungi</taxon>
        <taxon>Dikarya</taxon>
        <taxon>Ascomycota</taxon>
        <taxon>Pezizomycotina</taxon>
        <taxon>Eurotiomycetes</taxon>
        <taxon>Eurotiomycetidae</taxon>
        <taxon>Eurotiales</taxon>
        <taxon>Aspergillaceae</taxon>
        <taxon>Aspergillus</taxon>
    </lineage>
</organism>
<evidence type="ECO:0000256" key="4">
    <source>
        <dbReference type="SAM" id="MobiDB-lite"/>
    </source>
</evidence>
<evidence type="ECO:0000313" key="6">
    <source>
        <dbReference type="Proteomes" id="UP000249789"/>
    </source>
</evidence>
<evidence type="ECO:0000256" key="1">
    <source>
        <dbReference type="ARBA" id="ARBA00001933"/>
    </source>
</evidence>
<sequence>MHNRGEKRAFAYRHKPNQPKTRSLASITLIDLSGRTAGGKLSDPGDFISSLTAYAVSMSLSIWMDNVDYEKDDIVTRYCSEGTRTTVMMLFPARKAAERCRDFIIIAIEAEAAKEGLAGNVKIIDLCLDSKSSATQSIAIAKVSSSISAVILQEDLFAIAKQYWRFRRQDPKDSAIDHRRTSPEAEKNVNTGSRNVGLDDKHKAATESREDTHFLEERFGRNLDLSFVVNARMVIRLTSTAAVKRSSSQNSPRGVSRLSVDDVYLYSCGMNAIFNTHRMLLAVRGPRESISFGFPYVDTLKVLQKFGPGCLFYGHGSLDELNDLEARPQAGERHLALFCEFPGNPMLKSSDLQRMRQLPHKYDFAVVVGETIGNSINVQLLARADVVVNSLTKMFSGDCNVMGGSAILNSESRYYLPLKWAFEAGDVLFMERNSRDFVVRIRIINDNAEAICQVLQAHPLVKDVCHPKYIPTKCFYDGCRTPTGGYGKHTVASFDRIETAKGPSLGTKFTLTSPYVLLAYYRELEWAAGFGVPADLLRVSVGVEIVEDLKARFAFALEAAEAIGSGTV</sequence>
<name>A0A8G1RQA3_9EURO</name>
<dbReference type="PANTHER" id="PTHR42699">
    <property type="match status" value="1"/>
</dbReference>
<dbReference type="Proteomes" id="UP000249789">
    <property type="component" value="Unassembled WGS sequence"/>
</dbReference>
<dbReference type="GO" id="GO:0030170">
    <property type="term" value="F:pyridoxal phosphate binding"/>
    <property type="evidence" value="ECO:0007669"/>
    <property type="project" value="InterPro"/>
</dbReference>
<comment type="similarity">
    <text evidence="3">Belongs to the trans-sulfuration enzymes family.</text>
</comment>
<keyword evidence="5" id="KW-0808">Transferase</keyword>